<proteinExistence type="predicted"/>
<feature type="region of interest" description="Disordered" evidence="1">
    <location>
        <begin position="87"/>
        <end position="134"/>
    </location>
</feature>
<feature type="region of interest" description="Disordered" evidence="1">
    <location>
        <begin position="352"/>
        <end position="393"/>
    </location>
</feature>
<dbReference type="EMBL" id="JBBPBK010000011">
    <property type="protein sequence ID" value="KAK9274941.1"/>
    <property type="molecule type" value="Genomic_DNA"/>
</dbReference>
<feature type="compositionally biased region" description="Basic and acidic residues" evidence="1">
    <location>
        <begin position="112"/>
        <end position="127"/>
    </location>
</feature>
<feature type="compositionally biased region" description="Basic and acidic residues" evidence="1">
    <location>
        <begin position="87"/>
        <end position="97"/>
    </location>
</feature>
<accession>A0AAP0RC70</accession>
<dbReference type="AlphaFoldDB" id="A0AAP0RC70"/>
<evidence type="ECO:0000313" key="3">
    <source>
        <dbReference type="Proteomes" id="UP001415857"/>
    </source>
</evidence>
<comment type="caution">
    <text evidence="2">The sequence shown here is derived from an EMBL/GenBank/DDBJ whole genome shotgun (WGS) entry which is preliminary data.</text>
</comment>
<evidence type="ECO:0000256" key="1">
    <source>
        <dbReference type="SAM" id="MobiDB-lite"/>
    </source>
</evidence>
<feature type="region of interest" description="Disordered" evidence="1">
    <location>
        <begin position="176"/>
        <end position="221"/>
    </location>
</feature>
<protein>
    <submittedName>
        <fullName evidence="2">Uncharacterized protein</fullName>
    </submittedName>
</protein>
<name>A0AAP0RC70_LIQFO</name>
<dbReference type="Proteomes" id="UP001415857">
    <property type="component" value="Unassembled WGS sequence"/>
</dbReference>
<evidence type="ECO:0000313" key="2">
    <source>
        <dbReference type="EMBL" id="KAK9274941.1"/>
    </source>
</evidence>
<organism evidence="2 3">
    <name type="scientific">Liquidambar formosana</name>
    <name type="common">Formosan gum</name>
    <dbReference type="NCBI Taxonomy" id="63359"/>
    <lineage>
        <taxon>Eukaryota</taxon>
        <taxon>Viridiplantae</taxon>
        <taxon>Streptophyta</taxon>
        <taxon>Embryophyta</taxon>
        <taxon>Tracheophyta</taxon>
        <taxon>Spermatophyta</taxon>
        <taxon>Magnoliopsida</taxon>
        <taxon>eudicotyledons</taxon>
        <taxon>Gunneridae</taxon>
        <taxon>Pentapetalae</taxon>
        <taxon>Saxifragales</taxon>
        <taxon>Altingiaceae</taxon>
        <taxon>Liquidambar</taxon>
    </lineage>
</organism>
<sequence>MSVAAEEREVEAGTIAEVKNAAVEDIEAEAGNIGVDSNVTASKSEVLEGGVLNSCPTASLDLEPPSLLIEKKALLLEKDASIPEEKVAEVEVDENSHDLPNVDISVKPSPAEGEKQDEAETGKESTKKLSAAAPPFNPSTIPVFGTVSMPGFKDHGGILPPPVNIAPMLTVNPVRRSPHQSATARVPYGPRLSGGYNRSGNRVQRNKPGFHNNEHTGDGNQYSPPRIMNPHAAEFVPGQPWIPNGYTVSPNGLLVSPNGIPVSPNGYPISPNGIPVSPNGFSGSLNGIPVSQNGFPASPVSSVESPTAVSVEVDVENKSEVVAEESTEKSSIVAEEITAKSLIVAEENTEKSSIEVGAENQPIKQQAQEDQTGDDEKNSSEIEAKPTGTVEASGDIVMAKENCKNIVVEEKQTKCWGDYSDSESEIVEVTN</sequence>
<keyword evidence="3" id="KW-1185">Reference proteome</keyword>
<gene>
    <name evidence="2" type="ORF">L1049_022197</name>
</gene>
<reference evidence="2 3" key="1">
    <citation type="journal article" date="2024" name="Plant J.">
        <title>Genome sequences and population genomics reveal climatic adaptation and genomic divergence between two closely related sweetgum species.</title>
        <authorList>
            <person name="Xu W.Q."/>
            <person name="Ren C.Q."/>
            <person name="Zhang X.Y."/>
            <person name="Comes H.P."/>
            <person name="Liu X.H."/>
            <person name="Li Y.G."/>
            <person name="Kettle C.J."/>
            <person name="Jalonen R."/>
            <person name="Gaisberger H."/>
            <person name="Ma Y.Z."/>
            <person name="Qiu Y.X."/>
        </authorList>
    </citation>
    <scope>NUCLEOTIDE SEQUENCE [LARGE SCALE GENOMIC DNA]</scope>
    <source>
        <strain evidence="2">Hangzhou</strain>
    </source>
</reference>
<feature type="compositionally biased region" description="Basic and acidic residues" evidence="1">
    <location>
        <begin position="374"/>
        <end position="384"/>
    </location>
</feature>